<dbReference type="SUPFAM" id="SSF52121">
    <property type="entry name" value="Lumazine synthase"/>
    <property type="match status" value="1"/>
</dbReference>
<dbReference type="EMBL" id="BMQC01000005">
    <property type="protein sequence ID" value="GGK25065.1"/>
    <property type="molecule type" value="Genomic_DNA"/>
</dbReference>
<feature type="binding site" evidence="7">
    <location>
        <position position="127"/>
    </location>
    <ligand>
        <name>(2S)-2-hydroxy-3-oxobutyl phosphate</name>
        <dbReference type="ChEBI" id="CHEBI:58830"/>
    </ligand>
</feature>
<feature type="binding site" evidence="7">
    <location>
        <begin position="80"/>
        <end position="82"/>
    </location>
    <ligand>
        <name>5-amino-6-(D-ribitylamino)uracil</name>
        <dbReference type="ChEBI" id="CHEBI:15934"/>
    </ligand>
</feature>
<dbReference type="PANTHER" id="PTHR21058:SF0">
    <property type="entry name" value="6,7-DIMETHYL-8-RIBITYLLUMAZINE SYNTHASE"/>
    <property type="match status" value="1"/>
</dbReference>
<organism evidence="8 9">
    <name type="scientific">Pilimelia terevasa</name>
    <dbReference type="NCBI Taxonomy" id="53372"/>
    <lineage>
        <taxon>Bacteria</taxon>
        <taxon>Bacillati</taxon>
        <taxon>Actinomycetota</taxon>
        <taxon>Actinomycetes</taxon>
        <taxon>Micromonosporales</taxon>
        <taxon>Micromonosporaceae</taxon>
        <taxon>Pilimelia</taxon>
    </lineage>
</organism>
<gene>
    <name evidence="8" type="primary">ribE</name>
    <name evidence="7" type="synonym">ribH</name>
    <name evidence="8" type="ORF">GCM10010124_17020</name>
</gene>
<feature type="binding site" evidence="7">
    <location>
        <position position="113"/>
    </location>
    <ligand>
        <name>5-amino-6-(D-ribitylamino)uracil</name>
        <dbReference type="ChEBI" id="CHEBI:15934"/>
    </ligand>
</feature>
<dbReference type="RefSeq" id="WP_189113690.1">
    <property type="nucleotide sequence ID" value="NZ_BMQC01000005.1"/>
</dbReference>
<feature type="binding site" evidence="7">
    <location>
        <begin position="85"/>
        <end position="86"/>
    </location>
    <ligand>
        <name>(2S)-2-hydroxy-3-oxobutyl phosphate</name>
        <dbReference type="ChEBI" id="CHEBI:58830"/>
    </ligand>
</feature>
<comment type="caution">
    <text evidence="8">The sequence shown here is derived from an EMBL/GenBank/DDBJ whole genome shotgun (WGS) entry which is preliminary data.</text>
</comment>
<dbReference type="Pfam" id="PF00885">
    <property type="entry name" value="DMRL_synthase"/>
    <property type="match status" value="1"/>
</dbReference>
<dbReference type="UniPathway" id="UPA00275">
    <property type="reaction ID" value="UER00404"/>
</dbReference>
<keyword evidence="9" id="KW-1185">Reference proteome</keyword>
<evidence type="ECO:0000256" key="1">
    <source>
        <dbReference type="ARBA" id="ARBA00004917"/>
    </source>
</evidence>
<name>A0A8J3BNW4_9ACTN</name>
<keyword evidence="5 7" id="KW-0808">Transferase</keyword>
<reference evidence="8" key="1">
    <citation type="journal article" date="2014" name="Int. J. Syst. Evol. Microbiol.">
        <title>Complete genome sequence of Corynebacterium casei LMG S-19264T (=DSM 44701T), isolated from a smear-ripened cheese.</title>
        <authorList>
            <consortium name="US DOE Joint Genome Institute (JGI-PGF)"/>
            <person name="Walter F."/>
            <person name="Albersmeier A."/>
            <person name="Kalinowski J."/>
            <person name="Ruckert C."/>
        </authorList>
    </citation>
    <scope>NUCLEOTIDE SEQUENCE</scope>
    <source>
        <strain evidence="8">JCM 3091</strain>
    </source>
</reference>
<evidence type="ECO:0000256" key="3">
    <source>
        <dbReference type="ARBA" id="ARBA00012664"/>
    </source>
</evidence>
<comment type="pathway">
    <text evidence="1 7">Cofactor biosynthesis; riboflavin biosynthesis; riboflavin from 2-hydroxy-3-oxobutyl phosphate and 5-amino-6-(D-ribitylamino)uracil: step 1/2.</text>
</comment>
<feature type="binding site" evidence="7">
    <location>
        <begin position="58"/>
        <end position="60"/>
    </location>
    <ligand>
        <name>5-amino-6-(D-ribitylamino)uracil</name>
        <dbReference type="ChEBI" id="CHEBI:15934"/>
    </ligand>
</feature>
<dbReference type="HAMAP" id="MF_00178">
    <property type="entry name" value="Lumazine_synth"/>
    <property type="match status" value="1"/>
</dbReference>
<accession>A0A8J3BNW4</accession>
<dbReference type="GO" id="GO:0005829">
    <property type="term" value="C:cytosol"/>
    <property type="evidence" value="ECO:0007669"/>
    <property type="project" value="TreeGrafter"/>
</dbReference>
<evidence type="ECO:0000256" key="4">
    <source>
        <dbReference type="ARBA" id="ARBA00022619"/>
    </source>
</evidence>
<keyword evidence="4 7" id="KW-0686">Riboflavin biosynthesis</keyword>
<dbReference type="InterPro" id="IPR036467">
    <property type="entry name" value="LS/RS_sf"/>
</dbReference>
<protein>
    <recommendedName>
        <fullName evidence="3 7">6,7-dimethyl-8-ribityllumazine synthase</fullName>
        <shortName evidence="7">DMRL synthase</shortName>
        <shortName evidence="7">LS</shortName>
        <shortName evidence="7">Lumazine synthase</shortName>
        <ecNumber evidence="3 7">2.5.1.78</ecNumber>
    </recommendedName>
</protein>
<dbReference type="Proteomes" id="UP000662200">
    <property type="component" value="Unassembled WGS sequence"/>
</dbReference>
<dbReference type="CDD" id="cd09209">
    <property type="entry name" value="Lumazine_synthase-I"/>
    <property type="match status" value="1"/>
</dbReference>
<dbReference type="GO" id="GO:0000906">
    <property type="term" value="F:6,7-dimethyl-8-ribityllumazine synthase activity"/>
    <property type="evidence" value="ECO:0007669"/>
    <property type="project" value="UniProtKB-UniRule"/>
</dbReference>
<reference evidence="8" key="2">
    <citation type="submission" date="2020-09" db="EMBL/GenBank/DDBJ databases">
        <authorList>
            <person name="Sun Q."/>
            <person name="Ohkuma M."/>
        </authorList>
    </citation>
    <scope>NUCLEOTIDE SEQUENCE</scope>
    <source>
        <strain evidence="8">JCM 3091</strain>
    </source>
</reference>
<dbReference type="NCBIfam" id="TIGR00114">
    <property type="entry name" value="lumazine-synth"/>
    <property type="match status" value="1"/>
</dbReference>
<evidence type="ECO:0000256" key="5">
    <source>
        <dbReference type="ARBA" id="ARBA00022679"/>
    </source>
</evidence>
<dbReference type="PANTHER" id="PTHR21058">
    <property type="entry name" value="6,7-DIMETHYL-8-RIBITYLLUMAZINE SYNTHASE DMRL SYNTHASE LUMAZINE SYNTHASE"/>
    <property type="match status" value="1"/>
</dbReference>
<sequence length="157" mass="16174">MAGFGDPHLTAVNASGLRLAVVGSRWHNHLVEAMISRALVAAKECHVQDVAVHRVAGSLELPVVAQALLRTYDAVVVLGVVIRGETTHFDHVCDAVTAGVTRIALDAGRPVGNGILTVESLGQARDRAGGPESVEDKGFAATVAALDAAVTLRALAG</sequence>
<dbReference type="Gene3D" id="3.40.50.960">
    <property type="entry name" value="Lumazine/riboflavin synthase"/>
    <property type="match status" value="1"/>
</dbReference>
<dbReference type="GO" id="GO:0009349">
    <property type="term" value="C:riboflavin synthase complex"/>
    <property type="evidence" value="ECO:0007669"/>
    <property type="project" value="UniProtKB-UniRule"/>
</dbReference>
<evidence type="ECO:0000256" key="6">
    <source>
        <dbReference type="ARBA" id="ARBA00048785"/>
    </source>
</evidence>
<dbReference type="EC" id="2.5.1.78" evidence="3 7"/>
<proteinExistence type="inferred from homology"/>
<dbReference type="AlphaFoldDB" id="A0A8J3BNW4"/>
<evidence type="ECO:0000313" key="9">
    <source>
        <dbReference type="Proteomes" id="UP000662200"/>
    </source>
</evidence>
<comment type="function">
    <text evidence="7">Catalyzes the formation of 6,7-dimethyl-8-ribityllumazine by condensation of 5-amino-6-(D-ribitylamino)uracil with 3,4-dihydroxy-2-butanone 4-phosphate. This is the penultimate step in the biosynthesis of riboflavin.</text>
</comment>
<feature type="active site" description="Proton donor" evidence="7">
    <location>
        <position position="88"/>
    </location>
</feature>
<dbReference type="GO" id="GO:0009231">
    <property type="term" value="P:riboflavin biosynthetic process"/>
    <property type="evidence" value="ECO:0007669"/>
    <property type="project" value="UniProtKB-UniRule"/>
</dbReference>
<comment type="similarity">
    <text evidence="2 7">Belongs to the DMRL synthase family.</text>
</comment>
<comment type="catalytic activity">
    <reaction evidence="6 7">
        <text>(2S)-2-hydroxy-3-oxobutyl phosphate + 5-amino-6-(D-ribitylamino)uracil = 6,7-dimethyl-8-(1-D-ribityl)lumazine + phosphate + 2 H2O + H(+)</text>
        <dbReference type="Rhea" id="RHEA:26152"/>
        <dbReference type="ChEBI" id="CHEBI:15377"/>
        <dbReference type="ChEBI" id="CHEBI:15378"/>
        <dbReference type="ChEBI" id="CHEBI:15934"/>
        <dbReference type="ChEBI" id="CHEBI:43474"/>
        <dbReference type="ChEBI" id="CHEBI:58201"/>
        <dbReference type="ChEBI" id="CHEBI:58830"/>
        <dbReference type="EC" id="2.5.1.78"/>
    </reaction>
</comment>
<dbReference type="InterPro" id="IPR034964">
    <property type="entry name" value="LS"/>
</dbReference>
<dbReference type="InterPro" id="IPR002180">
    <property type="entry name" value="LS/RS"/>
</dbReference>
<evidence type="ECO:0000256" key="2">
    <source>
        <dbReference type="ARBA" id="ARBA00007424"/>
    </source>
</evidence>
<feature type="binding site" evidence="7">
    <location>
        <position position="26"/>
    </location>
    <ligand>
        <name>5-amino-6-(D-ribitylamino)uracil</name>
        <dbReference type="ChEBI" id="CHEBI:15934"/>
    </ligand>
</feature>
<evidence type="ECO:0000256" key="7">
    <source>
        <dbReference type="HAMAP-Rule" id="MF_00178"/>
    </source>
</evidence>
<evidence type="ECO:0000313" key="8">
    <source>
        <dbReference type="EMBL" id="GGK25065.1"/>
    </source>
</evidence>